<reference evidence="1 2" key="1">
    <citation type="journal article" date="2022" name="Front. Microbiol.">
        <title>Identification and characterization of a novel class of self-sufficient cytochrome P450 hydroxylase involved in cyclohexanecarboxylate degradation in Paraburkholderia terrae strain KU-64.</title>
        <authorList>
            <person name="Yamamoto T."/>
            <person name="Hasegawa Y."/>
            <person name="Iwaki H."/>
        </authorList>
    </citation>
    <scope>NUCLEOTIDE SEQUENCE [LARGE SCALE GENOMIC DNA]</scope>
    <source>
        <strain evidence="1 2">KU-64</strain>
    </source>
</reference>
<proteinExistence type="predicted"/>
<name>A0ABM7TK43_9BURK</name>
<accession>A0ABM7TK43</accession>
<dbReference type="Proteomes" id="UP001319874">
    <property type="component" value="Chromosome 1"/>
</dbReference>
<evidence type="ECO:0000313" key="2">
    <source>
        <dbReference type="Proteomes" id="UP001319874"/>
    </source>
</evidence>
<organism evidence="1 2">
    <name type="scientific">Paraburkholderia terrae</name>
    <dbReference type="NCBI Taxonomy" id="311230"/>
    <lineage>
        <taxon>Bacteria</taxon>
        <taxon>Pseudomonadati</taxon>
        <taxon>Pseudomonadota</taxon>
        <taxon>Betaproteobacteria</taxon>
        <taxon>Burkholderiales</taxon>
        <taxon>Burkholderiaceae</taxon>
        <taxon>Paraburkholderia</taxon>
    </lineage>
</organism>
<protein>
    <submittedName>
        <fullName evidence="1">Uncharacterized protein</fullName>
    </submittedName>
</protein>
<gene>
    <name evidence="1" type="ORF">PTKU64_22690</name>
</gene>
<dbReference type="EMBL" id="AP024955">
    <property type="protein sequence ID" value="BCZ78594.1"/>
    <property type="molecule type" value="Genomic_DNA"/>
</dbReference>
<sequence>MRGPLLVGRCLYKERHVPCLRPVSGLTTGRPAFPRIMRSGASHRIGSMDGSTRAWVDLQELRSLYRCEDSAGWLVRADFAPCFPFNCARRDTARGHQSAASVEVTYTRVKKREVVAGTMTVDC</sequence>
<evidence type="ECO:0000313" key="1">
    <source>
        <dbReference type="EMBL" id="BCZ78594.1"/>
    </source>
</evidence>
<keyword evidence="2" id="KW-1185">Reference proteome</keyword>